<dbReference type="InterPro" id="IPR023696">
    <property type="entry name" value="Ureohydrolase_dom_sf"/>
</dbReference>
<gene>
    <name evidence="2" type="ORF">MJ1_0414</name>
</gene>
<sequence length="276" mass="32765">MIILYNKNILSNRLIYLRKLLRRKDINIHKLEPDIYKYISLAHSWSYIRYIRRLYTYIKYNNIKVKISSNNYISRYKYESSLYSIQALLDSFYINDHIFIPTVVPGHGAGYYNINKEFSIYNFSAIAALYYRKKYKKILILDLDIHNGVGTIDIIKNKKNIYYISLFSKISCNIKYNYNNVYNFLLDPGIDNNIYIKLFENHVISLINSIDPDIIITSLGFDAHKDDKYSSINIDFDVYNYIFSYLRSFDKILYILEGGYNKEIIYNGTKLLLKNG</sequence>
<dbReference type="InterPro" id="IPR037138">
    <property type="entry name" value="His_deacetylse_dom_sf"/>
</dbReference>
<protein>
    <submittedName>
        <fullName evidence="2">Acetylpolyamine amidohydrolase</fullName>
    </submittedName>
</protein>
<dbReference type="GeneID" id="74568360"/>
<dbReference type="GO" id="GO:0040029">
    <property type="term" value="P:epigenetic regulation of gene expression"/>
    <property type="evidence" value="ECO:0007669"/>
    <property type="project" value="TreeGrafter"/>
</dbReference>
<accession>A0A915SA82</accession>
<dbReference type="KEGG" id="naer:MJ1_0414"/>
<organism evidence="2 3">
    <name type="scientific">Nanobdella aerobiophila</name>
    <dbReference type="NCBI Taxonomy" id="2586965"/>
    <lineage>
        <taxon>Archaea</taxon>
        <taxon>Nanobdellota</taxon>
        <taxon>Nanobdellia</taxon>
        <taxon>Nanobdellales</taxon>
        <taxon>Nanobdellaceae</taxon>
        <taxon>Nanobdella</taxon>
    </lineage>
</organism>
<dbReference type="PANTHER" id="PTHR10625:SF10">
    <property type="entry name" value="HISTONE DEACETYLASE HDAC1"/>
    <property type="match status" value="1"/>
</dbReference>
<dbReference type="RefSeq" id="WP_258392894.1">
    <property type="nucleotide sequence ID" value="NZ_AP019769.1"/>
</dbReference>
<dbReference type="GO" id="GO:0004407">
    <property type="term" value="F:histone deacetylase activity"/>
    <property type="evidence" value="ECO:0007669"/>
    <property type="project" value="TreeGrafter"/>
</dbReference>
<dbReference type="SUPFAM" id="SSF52768">
    <property type="entry name" value="Arginase/deacetylase"/>
    <property type="match status" value="1"/>
</dbReference>
<feature type="domain" description="Histone deacetylase" evidence="1">
    <location>
        <begin position="30"/>
        <end position="270"/>
    </location>
</feature>
<dbReference type="Gene3D" id="3.40.800.20">
    <property type="entry name" value="Histone deacetylase domain"/>
    <property type="match status" value="1"/>
</dbReference>
<keyword evidence="3" id="KW-1185">Reference proteome</keyword>
<evidence type="ECO:0000259" key="1">
    <source>
        <dbReference type="Pfam" id="PF00850"/>
    </source>
</evidence>
<evidence type="ECO:0000313" key="3">
    <source>
        <dbReference type="Proteomes" id="UP001055553"/>
    </source>
</evidence>
<dbReference type="AlphaFoldDB" id="A0A915SA82"/>
<dbReference type="InterPro" id="IPR023801">
    <property type="entry name" value="His_deacetylse_dom"/>
</dbReference>
<dbReference type="Pfam" id="PF00850">
    <property type="entry name" value="Hist_deacetyl"/>
    <property type="match status" value="1"/>
</dbReference>
<dbReference type="Proteomes" id="UP001055553">
    <property type="component" value="Chromosome"/>
</dbReference>
<dbReference type="PANTHER" id="PTHR10625">
    <property type="entry name" value="HISTONE DEACETYLASE HDAC1-RELATED"/>
    <property type="match status" value="1"/>
</dbReference>
<dbReference type="EMBL" id="AP019769">
    <property type="protein sequence ID" value="BBL45577.1"/>
    <property type="molecule type" value="Genomic_DNA"/>
</dbReference>
<name>A0A915SA82_9ARCH</name>
<proteinExistence type="predicted"/>
<reference evidence="3" key="1">
    <citation type="journal article" date="2022" name="Int. J. Syst. Evol. Microbiol.">
        <title>Nanobdella aerobiophila gen. nov., sp. nov., a thermoacidophilic, obligate ectosymbiotic archaeon, and proposal of Nanobdellaceae fam. nov., Nanobdellales ord. nov. and Nanobdellia class. nov.</title>
        <authorList>
            <person name="Kato S."/>
            <person name="Ogasawara A."/>
            <person name="Itoh T."/>
            <person name="Sakai H.D."/>
            <person name="Shimizu M."/>
            <person name="Yuki M."/>
            <person name="Kaneko M."/>
            <person name="Takashina T."/>
            <person name="Ohkuma M."/>
        </authorList>
    </citation>
    <scope>NUCLEOTIDE SEQUENCE [LARGE SCALE GENOMIC DNA]</scope>
    <source>
        <strain evidence="3">MJ1</strain>
    </source>
</reference>
<evidence type="ECO:0000313" key="2">
    <source>
        <dbReference type="EMBL" id="BBL45577.1"/>
    </source>
</evidence>